<evidence type="ECO:0000313" key="10">
    <source>
        <dbReference type="Proteomes" id="UP000252100"/>
    </source>
</evidence>
<dbReference type="PROSITE" id="PS00151">
    <property type="entry name" value="ACYLPHOSPHATASE_2"/>
    <property type="match status" value="1"/>
</dbReference>
<accession>A0A345C4D1</accession>
<evidence type="ECO:0000256" key="4">
    <source>
        <dbReference type="ARBA" id="ARBA00047645"/>
    </source>
</evidence>
<gene>
    <name evidence="9" type="ORF">DT065_18130</name>
</gene>
<feature type="active site" evidence="5">
    <location>
        <position position="35"/>
    </location>
</feature>
<feature type="domain" description="Acylphosphatase-like" evidence="8">
    <location>
        <begin position="3"/>
        <end position="89"/>
    </location>
</feature>
<dbReference type="Pfam" id="PF00708">
    <property type="entry name" value="Acylphosphatase"/>
    <property type="match status" value="1"/>
</dbReference>
<proteinExistence type="inferred from homology"/>
<dbReference type="PANTHER" id="PTHR47268:SF4">
    <property type="entry name" value="ACYLPHOSPHATASE"/>
    <property type="match status" value="1"/>
</dbReference>
<dbReference type="KEGG" id="rue:DT065_18130"/>
<dbReference type="PROSITE" id="PS00150">
    <property type="entry name" value="ACYLPHOSPHATASE_1"/>
    <property type="match status" value="1"/>
</dbReference>
<dbReference type="InterPro" id="IPR001792">
    <property type="entry name" value="Acylphosphatase-like_dom"/>
</dbReference>
<comment type="similarity">
    <text evidence="1 7">Belongs to the acylphosphatase family.</text>
</comment>
<organism evidence="9 10">
    <name type="scientific">Salicibibacter kimchii</name>
    <dbReference type="NCBI Taxonomy" id="2099786"/>
    <lineage>
        <taxon>Bacteria</taxon>
        <taxon>Bacillati</taxon>
        <taxon>Bacillota</taxon>
        <taxon>Bacilli</taxon>
        <taxon>Bacillales</taxon>
        <taxon>Bacillaceae</taxon>
        <taxon>Salicibibacter</taxon>
    </lineage>
</organism>
<dbReference type="Proteomes" id="UP000252100">
    <property type="component" value="Chromosome"/>
</dbReference>
<evidence type="ECO:0000256" key="5">
    <source>
        <dbReference type="PROSITE-ProRule" id="PRU00520"/>
    </source>
</evidence>
<evidence type="ECO:0000256" key="6">
    <source>
        <dbReference type="RuleBase" id="RU000553"/>
    </source>
</evidence>
<dbReference type="GO" id="GO:0003998">
    <property type="term" value="F:acylphosphatase activity"/>
    <property type="evidence" value="ECO:0007669"/>
    <property type="project" value="UniProtKB-EC"/>
</dbReference>
<dbReference type="InterPro" id="IPR020456">
    <property type="entry name" value="Acylphosphatase"/>
</dbReference>
<evidence type="ECO:0000256" key="1">
    <source>
        <dbReference type="ARBA" id="ARBA00005614"/>
    </source>
</evidence>
<dbReference type="Gene3D" id="3.30.70.100">
    <property type="match status" value="1"/>
</dbReference>
<dbReference type="AlphaFoldDB" id="A0A345C4D1"/>
<evidence type="ECO:0000259" key="8">
    <source>
        <dbReference type="PROSITE" id="PS51160"/>
    </source>
</evidence>
<evidence type="ECO:0000313" key="9">
    <source>
        <dbReference type="EMBL" id="AXF58062.1"/>
    </source>
</evidence>
<protein>
    <recommendedName>
        <fullName evidence="3 5">Acylphosphatase</fullName>
        <ecNumber evidence="2 5">3.6.1.7</ecNumber>
    </recommendedName>
</protein>
<dbReference type="InterPro" id="IPR036046">
    <property type="entry name" value="Acylphosphatase-like_dom_sf"/>
</dbReference>
<sequence>MTSIHAIVYGAVQGVGFRSFVHEEAKKNLYGWVRNRKDGTVEIAVEGEKTNVEQFIQTVKTGNTFSRVERVEIADVADIQHNQQFSIRS</sequence>
<dbReference type="InterPro" id="IPR017968">
    <property type="entry name" value="Acylphosphatase_CS"/>
</dbReference>
<evidence type="ECO:0000256" key="3">
    <source>
        <dbReference type="ARBA" id="ARBA00015991"/>
    </source>
</evidence>
<dbReference type="SUPFAM" id="SSF54975">
    <property type="entry name" value="Acylphosphatase/BLUF domain-like"/>
    <property type="match status" value="1"/>
</dbReference>
<dbReference type="EC" id="3.6.1.7" evidence="2 5"/>
<evidence type="ECO:0000256" key="7">
    <source>
        <dbReference type="RuleBase" id="RU004168"/>
    </source>
</evidence>
<evidence type="ECO:0000256" key="2">
    <source>
        <dbReference type="ARBA" id="ARBA00012150"/>
    </source>
</evidence>
<name>A0A345C4D1_9BACI</name>
<dbReference type="PROSITE" id="PS51160">
    <property type="entry name" value="ACYLPHOSPHATASE_3"/>
    <property type="match status" value="1"/>
</dbReference>
<dbReference type="PANTHER" id="PTHR47268">
    <property type="entry name" value="ACYLPHOSPHATASE"/>
    <property type="match status" value="1"/>
</dbReference>
<dbReference type="EMBL" id="CP031092">
    <property type="protein sequence ID" value="AXF58062.1"/>
    <property type="molecule type" value="Genomic_DNA"/>
</dbReference>
<keyword evidence="5 6" id="KW-0378">Hydrolase</keyword>
<reference evidence="9 10" key="1">
    <citation type="journal article" date="2018" name="J. Microbiol.">
        <title>Salicibibacter kimchii gen. nov., sp. nov., a moderately halophilic and alkalitolerant bacterium in the family Bacillaceae, isolated from kimchi.</title>
        <authorList>
            <person name="Jang J.Y."/>
            <person name="Oh Y.J."/>
            <person name="Lim S.K."/>
            <person name="Park H.K."/>
            <person name="Lee C."/>
            <person name="Kim J.Y."/>
            <person name="Lee M.A."/>
            <person name="Choi H.J."/>
        </authorList>
    </citation>
    <scope>NUCLEOTIDE SEQUENCE [LARGE SCALE GENOMIC DNA]</scope>
    <source>
        <strain evidence="9 10">NKC1-1</strain>
    </source>
</reference>
<feature type="active site" evidence="5">
    <location>
        <position position="18"/>
    </location>
</feature>
<dbReference type="OrthoDB" id="9808093at2"/>
<comment type="catalytic activity">
    <reaction evidence="4 5 6">
        <text>an acyl phosphate + H2O = a carboxylate + phosphate + H(+)</text>
        <dbReference type="Rhea" id="RHEA:14965"/>
        <dbReference type="ChEBI" id="CHEBI:15377"/>
        <dbReference type="ChEBI" id="CHEBI:15378"/>
        <dbReference type="ChEBI" id="CHEBI:29067"/>
        <dbReference type="ChEBI" id="CHEBI:43474"/>
        <dbReference type="ChEBI" id="CHEBI:59918"/>
        <dbReference type="EC" id="3.6.1.7"/>
    </reaction>
</comment>
<keyword evidence="10" id="KW-1185">Reference proteome</keyword>